<dbReference type="SUPFAM" id="SSF46955">
    <property type="entry name" value="Putative DNA-binding domain"/>
    <property type="match status" value="1"/>
</dbReference>
<name>S4YF88_SORCE</name>
<dbReference type="STRING" id="1254432.SCE1572_47955"/>
<evidence type="ECO:0000313" key="2">
    <source>
        <dbReference type="EMBL" id="AGP41558.1"/>
    </source>
</evidence>
<proteinExistence type="predicted"/>
<dbReference type="Proteomes" id="UP000014803">
    <property type="component" value="Chromosome"/>
</dbReference>
<feature type="domain" description="HTH merR-type" evidence="1">
    <location>
        <begin position="6"/>
        <end position="64"/>
    </location>
</feature>
<dbReference type="Gene3D" id="1.10.1660.10">
    <property type="match status" value="1"/>
</dbReference>
<sequence>MYYAGNATKITGLSYRQLDNVVRNRLLQPSRGAAHGRGTVRGFSERDLIALRLVKELLDAGHRLSPFMHMIRYVQHGRGLPPLDQLDGKVLVSNGREAHVVDGAKMNLSGTLQTRRMLHVVDLGAAAGHVHHRIQQVARKPK</sequence>
<dbReference type="AlphaFoldDB" id="S4YF88"/>
<dbReference type="RefSeq" id="WP_020741426.1">
    <property type="nucleotide sequence ID" value="NC_021658.1"/>
</dbReference>
<dbReference type="InterPro" id="IPR009061">
    <property type="entry name" value="DNA-bd_dom_put_sf"/>
</dbReference>
<dbReference type="Pfam" id="PF13411">
    <property type="entry name" value="MerR_1"/>
    <property type="match status" value="1"/>
</dbReference>
<organism evidence="2 3">
    <name type="scientific">Sorangium cellulosum So0157-2</name>
    <dbReference type="NCBI Taxonomy" id="1254432"/>
    <lineage>
        <taxon>Bacteria</taxon>
        <taxon>Pseudomonadati</taxon>
        <taxon>Myxococcota</taxon>
        <taxon>Polyangia</taxon>
        <taxon>Polyangiales</taxon>
        <taxon>Polyangiaceae</taxon>
        <taxon>Sorangium</taxon>
    </lineage>
</organism>
<dbReference type="OrthoDB" id="7595417at2"/>
<evidence type="ECO:0000259" key="1">
    <source>
        <dbReference type="Pfam" id="PF13411"/>
    </source>
</evidence>
<dbReference type="GO" id="GO:0003677">
    <property type="term" value="F:DNA binding"/>
    <property type="evidence" value="ECO:0007669"/>
    <property type="project" value="InterPro"/>
</dbReference>
<dbReference type="PATRIC" id="fig|1254432.3.peg.10827"/>
<dbReference type="KEGG" id="scu:SCE1572_47955"/>
<dbReference type="HOGENOM" id="CLU_1814581_0_0_7"/>
<dbReference type="InterPro" id="IPR000551">
    <property type="entry name" value="MerR-type_HTH_dom"/>
</dbReference>
<evidence type="ECO:0000313" key="3">
    <source>
        <dbReference type="Proteomes" id="UP000014803"/>
    </source>
</evidence>
<dbReference type="EMBL" id="CP003969">
    <property type="protein sequence ID" value="AGP41558.1"/>
    <property type="molecule type" value="Genomic_DNA"/>
</dbReference>
<dbReference type="GO" id="GO:0006355">
    <property type="term" value="P:regulation of DNA-templated transcription"/>
    <property type="evidence" value="ECO:0007669"/>
    <property type="project" value="InterPro"/>
</dbReference>
<dbReference type="eggNOG" id="COG0789">
    <property type="taxonomic scope" value="Bacteria"/>
</dbReference>
<gene>
    <name evidence="2" type="ORF">SCE1572_47955</name>
</gene>
<reference evidence="2 3" key="1">
    <citation type="journal article" date="2013" name="Sci. Rep.">
        <title>Extraordinary expansion of a Sorangium cellulosum genome from an alkaline milieu.</title>
        <authorList>
            <person name="Han K."/>
            <person name="Li Z.F."/>
            <person name="Peng R."/>
            <person name="Zhu L.P."/>
            <person name="Zhou T."/>
            <person name="Wang L.G."/>
            <person name="Li S.G."/>
            <person name="Zhang X.B."/>
            <person name="Hu W."/>
            <person name="Wu Z.H."/>
            <person name="Qin N."/>
            <person name="Li Y.Z."/>
        </authorList>
    </citation>
    <scope>NUCLEOTIDE SEQUENCE [LARGE SCALE GENOMIC DNA]</scope>
    <source>
        <strain evidence="2 3">So0157-2</strain>
    </source>
</reference>
<protein>
    <recommendedName>
        <fullName evidence="1">HTH merR-type domain-containing protein</fullName>
    </recommendedName>
</protein>
<accession>S4YF88</accession>